<accession>W6MJ45</accession>
<evidence type="ECO:0000313" key="16">
    <source>
        <dbReference type="Proteomes" id="UP000019384"/>
    </source>
</evidence>
<evidence type="ECO:0000256" key="5">
    <source>
        <dbReference type="ARBA" id="ARBA00012990"/>
    </source>
</evidence>
<dbReference type="AlphaFoldDB" id="W6MJ45"/>
<evidence type="ECO:0000256" key="13">
    <source>
        <dbReference type="RuleBase" id="RU000519"/>
    </source>
</evidence>
<protein>
    <recommendedName>
        <fullName evidence="11">Ubiquitin-activating enzyme E1 1</fullName>
        <ecNumber evidence="5">6.2.1.45</ecNumber>
    </recommendedName>
</protein>
<dbReference type="InterPro" id="IPR018075">
    <property type="entry name" value="UBQ-activ_enz_E1"/>
</dbReference>
<dbReference type="PANTHER" id="PTHR10953">
    <property type="entry name" value="UBIQUITIN-ACTIVATING ENZYME E1"/>
    <property type="match status" value="1"/>
</dbReference>
<evidence type="ECO:0000256" key="12">
    <source>
        <dbReference type="PROSITE-ProRule" id="PRU10132"/>
    </source>
</evidence>
<dbReference type="NCBIfam" id="TIGR01408">
    <property type="entry name" value="Ube1"/>
    <property type="match status" value="1"/>
</dbReference>
<dbReference type="InterPro" id="IPR033127">
    <property type="entry name" value="UBQ-activ_enz_E1_Cys_AS"/>
</dbReference>
<evidence type="ECO:0000256" key="11">
    <source>
        <dbReference type="ARBA" id="ARBA00073786"/>
    </source>
</evidence>
<keyword evidence="9 13" id="KW-0833">Ubl conjugation pathway</keyword>
<dbReference type="InterPro" id="IPR035985">
    <property type="entry name" value="Ubiquitin-activating_enz"/>
</dbReference>
<feature type="domain" description="Ubiquitin-activating enzyme E1 C-terminal" evidence="14">
    <location>
        <begin position="889"/>
        <end position="1015"/>
    </location>
</feature>
<dbReference type="FunFam" id="1.10.10.2660:FF:000001">
    <property type="entry name" value="Ubiquitin-activating enzyme E1 1"/>
    <property type="match status" value="1"/>
</dbReference>
<dbReference type="UniPathway" id="UPA00143"/>
<dbReference type="HOGENOM" id="CLU_002556_0_0_1"/>
<evidence type="ECO:0000256" key="6">
    <source>
        <dbReference type="ARBA" id="ARBA00022490"/>
    </source>
</evidence>
<name>W6MJ45_9ASCO</name>
<comment type="catalytic activity">
    <reaction evidence="1">
        <text>ATP + ubiquitin + [E1 ubiquitin-activating enzyme]-L-cysteine = AMP + diphosphate + S-ubiquitinyl-[E1 ubiquitin-activating enzyme]-L-cysteine.</text>
        <dbReference type="EC" id="6.2.1.45"/>
    </reaction>
</comment>
<comment type="subcellular location">
    <subcellularLocation>
        <location evidence="2">Cytoplasm</location>
    </subcellularLocation>
</comment>
<evidence type="ECO:0000256" key="7">
    <source>
        <dbReference type="ARBA" id="ARBA00022598"/>
    </source>
</evidence>
<dbReference type="InterPro" id="IPR042063">
    <property type="entry name" value="Ubi_acti_E1_SCCH"/>
</dbReference>
<evidence type="ECO:0000256" key="4">
    <source>
        <dbReference type="ARBA" id="ARBA00005673"/>
    </source>
</evidence>
<evidence type="ECO:0000313" key="15">
    <source>
        <dbReference type="EMBL" id="CDK26509.1"/>
    </source>
</evidence>
<dbReference type="Gene3D" id="3.10.290.60">
    <property type="entry name" value="Ubiquitin-activating enzyme E1, UFD domain"/>
    <property type="match status" value="1"/>
</dbReference>
<dbReference type="InterPro" id="IPR019572">
    <property type="entry name" value="UBA_E1_SCCH"/>
</dbReference>
<keyword evidence="10 13" id="KW-0067">ATP-binding</keyword>
<dbReference type="Pfam" id="PF10585">
    <property type="entry name" value="UBA_E1_SCCH"/>
    <property type="match status" value="1"/>
</dbReference>
<evidence type="ECO:0000256" key="10">
    <source>
        <dbReference type="ARBA" id="ARBA00022840"/>
    </source>
</evidence>
<reference evidence="15" key="1">
    <citation type="submission" date="2013-12" db="EMBL/GenBank/DDBJ databases">
        <authorList>
            <person name="Genoscope - CEA"/>
        </authorList>
    </citation>
    <scope>NUCLEOTIDE SEQUENCE</scope>
    <source>
        <strain evidence="15">CBS 1993</strain>
    </source>
</reference>
<evidence type="ECO:0000256" key="3">
    <source>
        <dbReference type="ARBA" id="ARBA00004906"/>
    </source>
</evidence>
<keyword evidence="6" id="KW-0963">Cytoplasm</keyword>
<dbReference type="GO" id="GO:0005737">
    <property type="term" value="C:cytoplasm"/>
    <property type="evidence" value="ECO:0007669"/>
    <property type="project" value="UniProtKB-SubCell"/>
</dbReference>
<dbReference type="EC" id="6.2.1.45" evidence="5"/>
<dbReference type="PANTHER" id="PTHR10953:SF4">
    <property type="entry name" value="UBIQUITIN-ACTIVATING ENZYME E1 C-TERMINAL DOMAIN-CONTAINING PROTEIN"/>
    <property type="match status" value="1"/>
</dbReference>
<dbReference type="Gene3D" id="3.40.50.12550">
    <property type="entry name" value="Ubiquitin-activating enzyme E1, inactive adenylation domain, subdomain 2"/>
    <property type="match status" value="1"/>
</dbReference>
<dbReference type="PROSITE" id="PS00865">
    <property type="entry name" value="UBIQUITIN_ACTIVAT_2"/>
    <property type="match status" value="1"/>
</dbReference>
<dbReference type="Proteomes" id="UP000019384">
    <property type="component" value="Unassembled WGS sequence"/>
</dbReference>
<evidence type="ECO:0000259" key="14">
    <source>
        <dbReference type="SMART" id="SM00985"/>
    </source>
</evidence>
<dbReference type="EMBL" id="HG793127">
    <property type="protein sequence ID" value="CDK26509.1"/>
    <property type="molecule type" value="Genomic_DNA"/>
</dbReference>
<proteinExistence type="inferred from homology"/>
<evidence type="ECO:0000256" key="2">
    <source>
        <dbReference type="ARBA" id="ARBA00004496"/>
    </source>
</evidence>
<dbReference type="SMART" id="SM00985">
    <property type="entry name" value="UBA_e1_C"/>
    <property type="match status" value="1"/>
</dbReference>
<dbReference type="Gene3D" id="3.50.50.80">
    <property type="entry name" value="Ubiquitin-activating enzyme E1, inactive adenylation domain, subdomain 1"/>
    <property type="match status" value="1"/>
</dbReference>
<dbReference type="SUPFAM" id="SSF69572">
    <property type="entry name" value="Activating enzymes of the ubiquitin-like proteins"/>
    <property type="match status" value="2"/>
</dbReference>
<dbReference type="InterPro" id="IPR000011">
    <property type="entry name" value="UBQ/SUMO-activ_enz_E1-like"/>
</dbReference>
<dbReference type="FunFam" id="3.10.290.60:FF:000002">
    <property type="entry name" value="Ubiquitin-like modifier-activating enzyme 1"/>
    <property type="match status" value="1"/>
</dbReference>
<organism evidence="15 16">
    <name type="scientific">Kuraishia capsulata CBS 1993</name>
    <dbReference type="NCBI Taxonomy" id="1382522"/>
    <lineage>
        <taxon>Eukaryota</taxon>
        <taxon>Fungi</taxon>
        <taxon>Dikarya</taxon>
        <taxon>Ascomycota</taxon>
        <taxon>Saccharomycotina</taxon>
        <taxon>Pichiomycetes</taxon>
        <taxon>Pichiales</taxon>
        <taxon>Pichiaceae</taxon>
        <taxon>Kuraishia</taxon>
    </lineage>
</organism>
<dbReference type="PRINTS" id="PR01849">
    <property type="entry name" value="UBIQUITINACT"/>
</dbReference>
<evidence type="ECO:0000256" key="8">
    <source>
        <dbReference type="ARBA" id="ARBA00022741"/>
    </source>
</evidence>
<keyword evidence="7 13" id="KW-0436">Ligase</keyword>
<dbReference type="CDD" id="cd01491">
    <property type="entry name" value="Ube1_repeat1"/>
    <property type="match status" value="1"/>
</dbReference>
<dbReference type="STRING" id="1382522.W6MJ45"/>
<dbReference type="GeneID" id="34519900"/>
<dbReference type="GO" id="GO:0005524">
    <property type="term" value="F:ATP binding"/>
    <property type="evidence" value="ECO:0007669"/>
    <property type="project" value="UniProtKB-KW"/>
</dbReference>
<keyword evidence="16" id="KW-1185">Reference proteome</keyword>
<dbReference type="Gene3D" id="3.40.50.720">
    <property type="entry name" value="NAD(P)-binding Rossmann-like Domain"/>
    <property type="match status" value="1"/>
</dbReference>
<dbReference type="InterPro" id="IPR038252">
    <property type="entry name" value="UBA_E1_C_sf"/>
</dbReference>
<dbReference type="PROSITE" id="PS00536">
    <property type="entry name" value="UBIQUITIN_ACTIVAT_1"/>
    <property type="match status" value="1"/>
</dbReference>
<dbReference type="InterPro" id="IPR000594">
    <property type="entry name" value="ThiF_NAD_FAD-bd"/>
</dbReference>
<gene>
    <name evidence="15" type="ORF">KUCA_T00002481001</name>
</gene>
<comment type="pathway">
    <text evidence="3">Protein modification; protein ubiquitination.</text>
</comment>
<dbReference type="GO" id="GO:0006974">
    <property type="term" value="P:DNA damage response"/>
    <property type="evidence" value="ECO:0007669"/>
    <property type="project" value="TreeGrafter"/>
</dbReference>
<dbReference type="CDD" id="cd01490">
    <property type="entry name" value="Ube1_repeat2"/>
    <property type="match status" value="1"/>
</dbReference>
<dbReference type="Gene3D" id="1.10.10.2660">
    <property type="entry name" value="Ubiquitin-activating enzyme E1, SCCH domain"/>
    <property type="match status" value="1"/>
</dbReference>
<dbReference type="Pfam" id="PF00899">
    <property type="entry name" value="ThiF"/>
    <property type="match status" value="2"/>
</dbReference>
<dbReference type="FunFam" id="3.40.50.12550:FF:000001">
    <property type="entry name" value="Ubiquitin-activating enzyme E1 1"/>
    <property type="match status" value="1"/>
</dbReference>
<reference evidence="15" key="2">
    <citation type="submission" date="2014-02" db="EMBL/GenBank/DDBJ databases">
        <title>Complete DNA sequence of /Kuraishia capsulata/ illustrates novel genomic features among budding yeasts (/Saccharomycotina/).</title>
        <authorList>
            <person name="Morales L."/>
            <person name="Noel B."/>
            <person name="Porcel B."/>
            <person name="Marcet-Houben M."/>
            <person name="Hullo M-F."/>
            <person name="Sacerdot C."/>
            <person name="Tekaia F."/>
            <person name="Leh-Louis V."/>
            <person name="Despons L."/>
            <person name="Khanna V."/>
            <person name="Aury J-M."/>
            <person name="Barbe V."/>
            <person name="Couloux A."/>
            <person name="Labadie K."/>
            <person name="Pelletier E."/>
            <person name="Souciet J-L."/>
            <person name="Boekhout T."/>
            <person name="Gabaldon T."/>
            <person name="Wincker P."/>
            <person name="Dujon B."/>
        </authorList>
    </citation>
    <scope>NUCLEOTIDE SEQUENCE</scope>
    <source>
        <strain evidence="15">CBS 1993</strain>
    </source>
</reference>
<dbReference type="OrthoDB" id="10252231at2759"/>
<dbReference type="FunFam" id="3.50.50.80:FF:000001">
    <property type="entry name" value="ubiquitin-like modifier-activating enzyme 1"/>
    <property type="match status" value="1"/>
</dbReference>
<comment type="similarity">
    <text evidence="4 13">Belongs to the ubiquitin-activating E1 family.</text>
</comment>
<dbReference type="RefSeq" id="XP_022458512.1">
    <property type="nucleotide sequence ID" value="XM_022602737.1"/>
</dbReference>
<feature type="active site" description="Glycyl thioester intermediate" evidence="12">
    <location>
        <position position="596"/>
    </location>
</feature>
<evidence type="ECO:0000256" key="1">
    <source>
        <dbReference type="ARBA" id="ARBA00000488"/>
    </source>
</evidence>
<dbReference type="GO" id="GO:0005634">
    <property type="term" value="C:nucleus"/>
    <property type="evidence" value="ECO:0007669"/>
    <property type="project" value="EnsemblFungi"/>
</dbReference>
<dbReference type="GO" id="GO:0006511">
    <property type="term" value="P:ubiquitin-dependent protein catabolic process"/>
    <property type="evidence" value="ECO:0007669"/>
    <property type="project" value="TreeGrafter"/>
</dbReference>
<dbReference type="FunFam" id="2.40.30.180:FF:000001">
    <property type="entry name" value="ubiquitin-like modifier-activating enzyme 1"/>
    <property type="match status" value="1"/>
</dbReference>
<dbReference type="Gene3D" id="2.40.30.180">
    <property type="entry name" value="Ubiquitin-activating enzyme E1, FCCH domain"/>
    <property type="match status" value="1"/>
</dbReference>
<dbReference type="InterPro" id="IPR042302">
    <property type="entry name" value="E1_FCCH_sf"/>
</dbReference>
<dbReference type="InterPro" id="IPR018965">
    <property type="entry name" value="Ub-activating_enz_E1_C"/>
</dbReference>
<dbReference type="Pfam" id="PF09358">
    <property type="entry name" value="E1_UFD"/>
    <property type="match status" value="1"/>
</dbReference>
<dbReference type="FunFam" id="3.40.50.720:FF:000015">
    <property type="entry name" value="Ubiquitin-activating enzyme E1 1"/>
    <property type="match status" value="1"/>
</dbReference>
<sequence>MIQTDQPEDGKMDEGLYSRQLYVLGKEAMLKMQNSNVLIIGIKGLGVEIAKNIALAGVKSLAVYDPAPVSLADLSAQFFLSEGDIGVSRAEATVPKLAELNSYVPISVVHEISEEIIKRYQVIVATETPLAKQLEINEIAHTNDIKFISTDVRGLFGQLFVDFGDNFTVIDATGEEPRQGIVSDIEKNGTVTMMDDNRHRLEDGDYVKFSEVQGIEKLNDGSIYKVKVLGPFAFQIDLDPSWGTYIKGGLYTEVKVPTEVKFEKLSTQLSNPEYLFSDFAKFDRPPQLHVGFRALDQFRSTHSDALPAPYNEQDALELVELATEIAAANPSILGEDTQVDIELIKELAYQARGELPGMTALFGGFVAQEVLKACSGKFGPVKQWMYFDSLESLPPVETFPRSEDACKPIGSRYDNQIAVFGLEYQKKIANLNVFLVGSGAIGCEMLKNWAMMGLGSGPEGSIILTDNDSIEKSNLNRQFLFRPRDVGKNKSECAALAVATMNPDLTGKVDARSDKVGADTEHIFDNEFWNKLDFVTNALDNVEARTYVDRRCVFFCKPLLESGTLGTKGNTQVIIPRLTESYSSSQDPPEQSIPLCTLRSFPNKIDHTIAWAKSLFQGYFADAPENVNLYLSQPNFVESTLKQSGDVKGILETISEYLQGRPYTFEDCIKWARLQFEQKFNYDIQQLLYNFPKDATTNTGAPFWSGPKRAPDALVFDINNENHFHFIAGAANLLAYIYGLKGDQGEPDKDVYQKVLDTIEVPPFVPKSNLKIQVNDSDPDPNADAGQLDNDIIENLASSLPPPASLAGYRLNPAEFEKDDDTNHHIEFISAASNCRALNYGIEVADRQKTKFIAGKIIPAIATTTALVTGLVCLELYKVVGGRDKVEYYKNGFVNLALPFMGFSEPIESPHGEYNGKKFDMIWDRFDVKGDITLQGLLDKFKEEEGLEISMLSYGVSLLYASFHPPKKLKERLPLKITELVETVSKKPMPAHEKTLILEICAEDQNEEDVEVPYICVTL</sequence>
<keyword evidence="8 13" id="KW-0547">Nucleotide-binding</keyword>
<dbReference type="InterPro" id="IPR018074">
    <property type="entry name" value="UBQ-activ_enz_E1_CS"/>
</dbReference>
<dbReference type="InterPro" id="IPR042449">
    <property type="entry name" value="Ub-E1_IAD_1"/>
</dbReference>
<dbReference type="GO" id="GO:0004839">
    <property type="term" value="F:ubiquitin activating enzyme activity"/>
    <property type="evidence" value="ECO:0007669"/>
    <property type="project" value="UniProtKB-EC"/>
</dbReference>
<dbReference type="InterPro" id="IPR045886">
    <property type="entry name" value="ThiF/MoeB/HesA"/>
</dbReference>
<evidence type="ECO:0000256" key="9">
    <source>
        <dbReference type="ARBA" id="ARBA00022786"/>
    </source>
</evidence>